<feature type="binding site" evidence="8">
    <location>
        <position position="508"/>
    </location>
    <ligand>
        <name>Mn(2+)</name>
        <dbReference type="ChEBI" id="CHEBI:29035"/>
    </ligand>
</feature>
<dbReference type="PANTHER" id="PTHR47371">
    <property type="entry name" value="LIPOTEICHOIC ACID SYNTHASE"/>
    <property type="match status" value="1"/>
</dbReference>
<evidence type="ECO:0000259" key="10">
    <source>
        <dbReference type="Pfam" id="PF00884"/>
    </source>
</evidence>
<dbReference type="SUPFAM" id="SSF53649">
    <property type="entry name" value="Alkaline phosphatase-like"/>
    <property type="match status" value="1"/>
</dbReference>
<evidence type="ECO:0000256" key="8">
    <source>
        <dbReference type="PIRSR" id="PIRSR005091-3"/>
    </source>
</evidence>
<evidence type="ECO:0000256" key="3">
    <source>
        <dbReference type="ARBA" id="ARBA00022692"/>
    </source>
</evidence>
<proteinExistence type="predicted"/>
<name>A0A432YIW4_9GAMM</name>
<evidence type="ECO:0000256" key="2">
    <source>
        <dbReference type="ARBA" id="ARBA00022475"/>
    </source>
</evidence>
<dbReference type="Proteomes" id="UP000288127">
    <property type="component" value="Unassembled WGS sequence"/>
</dbReference>
<feature type="binding site" evidence="8">
    <location>
        <position position="296"/>
    </location>
    <ligand>
        <name>Mn(2+)</name>
        <dbReference type="ChEBI" id="CHEBI:29035"/>
    </ligand>
</feature>
<dbReference type="AlphaFoldDB" id="A0A432YIW4"/>
<dbReference type="PANTHER" id="PTHR47371:SF3">
    <property type="entry name" value="PHOSPHOGLYCEROL TRANSFERASE I"/>
    <property type="match status" value="1"/>
</dbReference>
<dbReference type="RefSeq" id="WP_126758530.1">
    <property type="nucleotide sequence ID" value="NZ_PIPZ01000001.1"/>
</dbReference>
<feature type="transmembrane region" description="Helical" evidence="9">
    <location>
        <begin position="143"/>
        <end position="165"/>
    </location>
</feature>
<comment type="subcellular location">
    <subcellularLocation>
        <location evidence="1">Cell membrane</location>
        <topology evidence="1">Multi-pass membrane protein</topology>
    </subcellularLocation>
</comment>
<dbReference type="Gene3D" id="3.30.1120.80">
    <property type="match status" value="1"/>
</dbReference>
<reference evidence="12" key="1">
    <citation type="journal article" date="2018" name="Front. Microbiol.">
        <title>Genome-Based Analysis Reveals the Taxonomy and Diversity of the Family Idiomarinaceae.</title>
        <authorList>
            <person name="Liu Y."/>
            <person name="Lai Q."/>
            <person name="Shao Z."/>
        </authorList>
    </citation>
    <scope>NUCLEOTIDE SEQUENCE [LARGE SCALE GENOMIC DNA]</scope>
    <source>
        <strain evidence="12">PIM1</strain>
    </source>
</reference>
<accession>A0A432YIW4</accession>
<evidence type="ECO:0000256" key="1">
    <source>
        <dbReference type="ARBA" id="ARBA00004651"/>
    </source>
</evidence>
<keyword evidence="5 9" id="KW-0472">Membrane</keyword>
<feature type="transmembrane region" description="Helical" evidence="9">
    <location>
        <begin position="55"/>
        <end position="76"/>
    </location>
</feature>
<dbReference type="EMBL" id="PIPZ01000001">
    <property type="protein sequence ID" value="RUO60892.1"/>
    <property type="molecule type" value="Genomic_DNA"/>
</dbReference>
<keyword evidence="2" id="KW-1003">Cell membrane</keyword>
<evidence type="ECO:0000256" key="6">
    <source>
        <dbReference type="PIRSR" id="PIRSR005091-1"/>
    </source>
</evidence>
<feature type="binding site" evidence="7">
    <location>
        <position position="453"/>
    </location>
    <ligand>
        <name>substrate</name>
    </ligand>
</feature>
<feature type="domain" description="Sulfatase N-terminal" evidence="10">
    <location>
        <begin position="289"/>
        <end position="558"/>
    </location>
</feature>
<dbReference type="InterPro" id="IPR050448">
    <property type="entry name" value="OpgB/LTA_synthase_biosynth"/>
</dbReference>
<organism evidence="11 12">
    <name type="scientific">Pseudidiomarina marina</name>
    <dbReference type="NCBI Taxonomy" id="502366"/>
    <lineage>
        <taxon>Bacteria</taxon>
        <taxon>Pseudomonadati</taxon>
        <taxon>Pseudomonadota</taxon>
        <taxon>Gammaproteobacteria</taxon>
        <taxon>Alteromonadales</taxon>
        <taxon>Idiomarinaceae</taxon>
        <taxon>Pseudidiomarina</taxon>
    </lineage>
</organism>
<feature type="transmembrane region" description="Helical" evidence="9">
    <location>
        <begin position="88"/>
        <end position="111"/>
    </location>
</feature>
<sequence>MLKALKSGATSYYPVFMFTVSSLIMLSLFRLGYFILFDERILAATDLPNYFLLGIRADIIQVGYFTLIPLLLFPLLNSSRFHHTWVRFSLLWFAFCFSVMLFMEVSTPAFLLQYDSRPNRLFFEYLLYPKEVIGTLWQGFRGWLLIGGITLTITIYSLTIVTKHLSHHLRARTPHHGVAWLLWPFIVVITLFGIRSTLAHRPANPAFFAVTSDAMVNSLLINSSYSVAYAAYNLKHEAKANRVYGDLSDEKVIQIITSEPHLQHAQFPLKDYPTVHFQPATSQREQPLNIVIILEESLGATFVESLGGIAATPNLEQLKQHGWWFENLYATGIRSVRGIEAVVSGFLPSRARSTVKLSNSQRYFYTIADTLKREGYHTEFIYGGEAHFDNMAAFFSGNGFSTIIDQDDFENPLFVGSWGVSDQDLFKKLHERLNAAEQRHEPTFTLAFSSSNHEPFEFPDGEIGPLEQPQHTVNNAVKYADHALGEFFSQAMQSNYWQNTLFLVVADHDTRVYGDELIPLSKFHIPGVILGADISPHKITAVASQIDLAPTLLSLAGVSAYLPTLGQDLSRSDIAPANRAMMQFGDNFGWLEGKDFTVLTTDKETHEFVYDRAKKRQLPSNKPLSPKRIERIQAHAMASSVLYEKRVYYVPKAMP</sequence>
<evidence type="ECO:0000256" key="4">
    <source>
        <dbReference type="ARBA" id="ARBA00022989"/>
    </source>
</evidence>
<evidence type="ECO:0000256" key="7">
    <source>
        <dbReference type="PIRSR" id="PIRSR005091-2"/>
    </source>
</evidence>
<keyword evidence="4 9" id="KW-1133">Transmembrane helix</keyword>
<feature type="binding site" evidence="8">
    <location>
        <position position="507"/>
    </location>
    <ligand>
        <name>Mn(2+)</name>
        <dbReference type="ChEBI" id="CHEBI:29035"/>
    </ligand>
</feature>
<dbReference type="OrthoDB" id="9760224at2"/>
<keyword evidence="7" id="KW-0464">Manganese</keyword>
<dbReference type="Gene3D" id="3.40.720.10">
    <property type="entry name" value="Alkaline Phosphatase, subunit A"/>
    <property type="match status" value="1"/>
</dbReference>
<keyword evidence="7" id="KW-0479">Metal-binding</keyword>
<evidence type="ECO:0000256" key="9">
    <source>
        <dbReference type="SAM" id="Phobius"/>
    </source>
</evidence>
<evidence type="ECO:0000256" key="5">
    <source>
        <dbReference type="ARBA" id="ARBA00023136"/>
    </source>
</evidence>
<dbReference type="Pfam" id="PF00884">
    <property type="entry name" value="Sulfatase"/>
    <property type="match status" value="1"/>
</dbReference>
<evidence type="ECO:0000313" key="11">
    <source>
        <dbReference type="EMBL" id="RUO60892.1"/>
    </source>
</evidence>
<feature type="transmembrane region" description="Helical" evidence="9">
    <location>
        <begin position="12"/>
        <end position="35"/>
    </location>
</feature>
<dbReference type="InterPro" id="IPR017850">
    <property type="entry name" value="Alkaline_phosphatase_core_sf"/>
</dbReference>
<evidence type="ECO:0000313" key="12">
    <source>
        <dbReference type="Proteomes" id="UP000288127"/>
    </source>
</evidence>
<dbReference type="PIRSF" id="PIRSF005091">
    <property type="entry name" value="Mmb_sulf_HI1246"/>
    <property type="match status" value="1"/>
</dbReference>
<dbReference type="GO" id="GO:0005886">
    <property type="term" value="C:plasma membrane"/>
    <property type="evidence" value="ECO:0007669"/>
    <property type="project" value="UniProtKB-SubCell"/>
</dbReference>
<keyword evidence="12" id="KW-1185">Reference proteome</keyword>
<gene>
    <name evidence="11" type="ORF">CWI76_01025</name>
</gene>
<feature type="transmembrane region" description="Helical" evidence="9">
    <location>
        <begin position="177"/>
        <end position="194"/>
    </location>
</feature>
<feature type="active site" evidence="6">
    <location>
        <position position="335"/>
    </location>
</feature>
<protein>
    <submittedName>
        <fullName evidence="11">Sulfatase</fullName>
    </submittedName>
</protein>
<dbReference type="InterPro" id="IPR000917">
    <property type="entry name" value="Sulfatase_N"/>
</dbReference>
<dbReference type="CDD" id="cd16015">
    <property type="entry name" value="LTA_synthase"/>
    <property type="match status" value="1"/>
</dbReference>
<dbReference type="GO" id="GO:0046872">
    <property type="term" value="F:metal ion binding"/>
    <property type="evidence" value="ECO:0007669"/>
    <property type="project" value="UniProtKB-KW"/>
</dbReference>
<comment type="caution">
    <text evidence="11">The sequence shown here is derived from an EMBL/GenBank/DDBJ whole genome shotgun (WGS) entry which is preliminary data.</text>
</comment>
<keyword evidence="3 9" id="KW-0812">Transmembrane</keyword>
<dbReference type="InterPro" id="IPR012160">
    <property type="entry name" value="LtaS-like"/>
</dbReference>